<dbReference type="PROSITE" id="PS00893">
    <property type="entry name" value="NUDIX_BOX"/>
    <property type="match status" value="1"/>
</dbReference>
<dbReference type="InterPro" id="IPR020084">
    <property type="entry name" value="NUDIX_hydrolase_CS"/>
</dbReference>
<accession>A0ABY8W8A8</accession>
<dbReference type="SUPFAM" id="SSF55811">
    <property type="entry name" value="Nudix"/>
    <property type="match status" value="1"/>
</dbReference>
<evidence type="ECO:0000256" key="2">
    <source>
        <dbReference type="ARBA" id="ARBA00005582"/>
    </source>
</evidence>
<reference evidence="6 7" key="1">
    <citation type="submission" date="2023-06" db="EMBL/GenBank/DDBJ databases">
        <authorList>
            <person name="Yushchuk O."/>
            <person name="Binda E."/>
            <person name="Ruckert-Reed C."/>
            <person name="Fedorenko V."/>
            <person name="Kalinowski J."/>
            <person name="Marinelli F."/>
        </authorList>
    </citation>
    <scope>NUCLEOTIDE SEQUENCE [LARGE SCALE GENOMIC DNA]</scope>
    <source>
        <strain evidence="6 7">NRRL 3884</strain>
    </source>
</reference>
<dbReference type="InterPro" id="IPR015797">
    <property type="entry name" value="NUDIX_hydrolase-like_dom_sf"/>
</dbReference>
<protein>
    <submittedName>
        <fullName evidence="6">NUDIX domain-containing protein</fullName>
    </submittedName>
</protein>
<dbReference type="Gene3D" id="3.90.79.10">
    <property type="entry name" value="Nucleoside Triphosphate Pyrophosphohydrolase"/>
    <property type="match status" value="1"/>
</dbReference>
<dbReference type="PANTHER" id="PTHR43046:SF14">
    <property type="entry name" value="MUTT_NUDIX FAMILY PROTEIN"/>
    <property type="match status" value="1"/>
</dbReference>
<evidence type="ECO:0000256" key="4">
    <source>
        <dbReference type="RuleBase" id="RU003476"/>
    </source>
</evidence>
<evidence type="ECO:0000256" key="1">
    <source>
        <dbReference type="ARBA" id="ARBA00001946"/>
    </source>
</evidence>
<dbReference type="InterPro" id="IPR020476">
    <property type="entry name" value="Nudix_hydrolase"/>
</dbReference>
<proteinExistence type="inferred from homology"/>
<dbReference type="RefSeq" id="WP_284913831.1">
    <property type="nucleotide sequence ID" value="NZ_CP126980.1"/>
</dbReference>
<keyword evidence="3 4" id="KW-0378">Hydrolase</keyword>
<dbReference type="PANTHER" id="PTHR43046">
    <property type="entry name" value="GDP-MANNOSE MANNOSYL HYDROLASE"/>
    <property type="match status" value="1"/>
</dbReference>
<dbReference type="EMBL" id="CP126980">
    <property type="protein sequence ID" value="WIM92624.1"/>
    <property type="molecule type" value="Genomic_DNA"/>
</dbReference>
<dbReference type="InterPro" id="IPR000086">
    <property type="entry name" value="NUDIX_hydrolase_dom"/>
</dbReference>
<feature type="domain" description="Nudix hydrolase" evidence="5">
    <location>
        <begin position="7"/>
        <end position="145"/>
    </location>
</feature>
<dbReference type="Pfam" id="PF00293">
    <property type="entry name" value="NUDIX"/>
    <property type="match status" value="1"/>
</dbReference>
<name>A0ABY8W8A8_9ACTN</name>
<dbReference type="PROSITE" id="PS51462">
    <property type="entry name" value="NUDIX"/>
    <property type="match status" value="1"/>
</dbReference>
<gene>
    <name evidence="6" type="ORF">ACTOB_004576</name>
</gene>
<evidence type="ECO:0000313" key="7">
    <source>
        <dbReference type="Proteomes" id="UP001240150"/>
    </source>
</evidence>
<evidence type="ECO:0000313" key="6">
    <source>
        <dbReference type="EMBL" id="WIM92624.1"/>
    </source>
</evidence>
<dbReference type="CDD" id="cd04688">
    <property type="entry name" value="NUDIX_Hydrolase"/>
    <property type="match status" value="1"/>
</dbReference>
<dbReference type="PRINTS" id="PR00502">
    <property type="entry name" value="NUDIXFAMILY"/>
</dbReference>
<comment type="cofactor">
    <cofactor evidence="1">
        <name>Mg(2+)</name>
        <dbReference type="ChEBI" id="CHEBI:18420"/>
    </cofactor>
</comment>
<dbReference type="Proteomes" id="UP001240150">
    <property type="component" value="Chromosome"/>
</dbReference>
<evidence type="ECO:0000256" key="3">
    <source>
        <dbReference type="ARBA" id="ARBA00022801"/>
    </source>
</evidence>
<keyword evidence="7" id="KW-1185">Reference proteome</keyword>
<comment type="similarity">
    <text evidence="2 4">Belongs to the Nudix hydrolase family.</text>
</comment>
<evidence type="ECO:0000259" key="5">
    <source>
        <dbReference type="PROSITE" id="PS51462"/>
    </source>
</evidence>
<organism evidence="6 7">
    <name type="scientific">Actinoplanes oblitus</name>
    <dbReference type="NCBI Taxonomy" id="3040509"/>
    <lineage>
        <taxon>Bacteria</taxon>
        <taxon>Bacillati</taxon>
        <taxon>Actinomycetota</taxon>
        <taxon>Actinomycetes</taxon>
        <taxon>Micromonosporales</taxon>
        <taxon>Micromonosporaceae</taxon>
        <taxon>Actinoplanes</taxon>
    </lineage>
</organism>
<sequence>MADDDISWTHAAGCFKCRSAGVIRDGDRLLVCAVEQIDGWFLPGGRVQFGESSAAALARELREELGIEFTVPAAPMLVAEGIRDEGGLIEQEVCFYYAISWPDRIPAGSLGDRAGHRFRWVPLAELARVRFLPPEIIGLLQETGGLRHLFSDRRDPGRRR</sequence>